<dbReference type="PROSITE" id="PS50887">
    <property type="entry name" value="GGDEF"/>
    <property type="match status" value="1"/>
</dbReference>
<dbReference type="InterPro" id="IPR029787">
    <property type="entry name" value="Nucleotide_cyclase"/>
</dbReference>
<dbReference type="InterPro" id="IPR050469">
    <property type="entry name" value="Diguanylate_Cyclase"/>
</dbReference>
<gene>
    <name evidence="2" type="ORF">CPT75_10425</name>
</gene>
<proteinExistence type="predicted"/>
<dbReference type="AlphaFoldDB" id="A0A317G486"/>
<comment type="caution">
    <text evidence="2">The sequence shown here is derived from an EMBL/GenBank/DDBJ whole genome shotgun (WGS) entry which is preliminary data.</text>
</comment>
<evidence type="ECO:0000313" key="2">
    <source>
        <dbReference type="EMBL" id="PWT27483.1"/>
    </source>
</evidence>
<evidence type="ECO:0000313" key="3">
    <source>
        <dbReference type="Proteomes" id="UP000245488"/>
    </source>
</evidence>
<dbReference type="EMBL" id="NXNG01000001">
    <property type="protein sequence ID" value="PWT27483.1"/>
    <property type="molecule type" value="Genomic_DNA"/>
</dbReference>
<dbReference type="PANTHER" id="PTHR45138">
    <property type="entry name" value="REGULATORY COMPONENTS OF SENSORY TRANSDUCTION SYSTEM"/>
    <property type="match status" value="1"/>
</dbReference>
<accession>A0A317G486</accession>
<name>A0A317G486_BUTFI</name>
<evidence type="ECO:0000259" key="1">
    <source>
        <dbReference type="PROSITE" id="PS50887"/>
    </source>
</evidence>
<dbReference type="CDD" id="cd01949">
    <property type="entry name" value="GGDEF"/>
    <property type="match status" value="1"/>
</dbReference>
<reference evidence="2 3" key="1">
    <citation type="submission" date="2017-09" db="EMBL/GenBank/DDBJ databases">
        <title>High-quality draft genome sequence of Butyrivibrio fibrisolvens INBov1, isolated from cow rumen.</title>
        <authorList>
            <person name="Rodriguez Hernaez J."/>
            <person name="Rivarola M."/>
            <person name="Paniego N."/>
            <person name="Cravero S."/>
            <person name="Ceron Cucchi M."/>
            <person name="Martinez M.C."/>
        </authorList>
    </citation>
    <scope>NUCLEOTIDE SEQUENCE [LARGE SCALE GENOMIC DNA]</scope>
    <source>
        <strain evidence="2 3">INBov1</strain>
    </source>
</reference>
<dbReference type="Gene3D" id="3.30.70.270">
    <property type="match status" value="1"/>
</dbReference>
<dbReference type="PANTHER" id="PTHR45138:SF9">
    <property type="entry name" value="DIGUANYLATE CYCLASE DGCM-RELATED"/>
    <property type="match status" value="1"/>
</dbReference>
<dbReference type="SUPFAM" id="SSF55073">
    <property type="entry name" value="Nucleotide cyclase"/>
    <property type="match status" value="1"/>
</dbReference>
<dbReference type="GO" id="GO:0052621">
    <property type="term" value="F:diguanylate cyclase activity"/>
    <property type="evidence" value="ECO:0007669"/>
    <property type="project" value="TreeGrafter"/>
</dbReference>
<dbReference type="InterPro" id="IPR043128">
    <property type="entry name" value="Rev_trsase/Diguanyl_cyclase"/>
</dbReference>
<sequence length="266" mass="30151">MIIMRHYIYSLQSEKDLEKITDDIYEQDMLESATSVVLELFSAGKHKDILQRLSDFLIEKYPELPVEAVFVTTSPVREDDDVDKTTLVMMILENSEVTDIGSKKFRSVSEAKQDPLSGVYTRTEIERVFVKLVEEAGVLNSALVLLDIDKLDQINVSLGHDAGDYVIRKTADIIKQILRDSDVIGRWESEKFMILLRDVDAESTTSVAERIREKIETEDFADVKDVTASFGATLITPGLSCEEIFEKADRALAMAKENGRNRFEML</sequence>
<dbReference type="InterPro" id="IPR000160">
    <property type="entry name" value="GGDEF_dom"/>
</dbReference>
<keyword evidence="3" id="KW-1185">Reference proteome</keyword>
<feature type="domain" description="GGDEF" evidence="1">
    <location>
        <begin position="139"/>
        <end position="266"/>
    </location>
</feature>
<organism evidence="2 3">
    <name type="scientific">Butyrivibrio fibrisolvens</name>
    <dbReference type="NCBI Taxonomy" id="831"/>
    <lineage>
        <taxon>Bacteria</taxon>
        <taxon>Bacillati</taxon>
        <taxon>Bacillota</taxon>
        <taxon>Clostridia</taxon>
        <taxon>Lachnospirales</taxon>
        <taxon>Lachnospiraceae</taxon>
        <taxon>Butyrivibrio</taxon>
    </lineage>
</organism>
<dbReference type="Proteomes" id="UP000245488">
    <property type="component" value="Chromosome"/>
</dbReference>
<dbReference type="NCBIfam" id="TIGR00254">
    <property type="entry name" value="GGDEF"/>
    <property type="match status" value="1"/>
</dbReference>
<protein>
    <submittedName>
        <fullName evidence="2">GGDEF domain-containing protein</fullName>
    </submittedName>
</protein>
<dbReference type="Pfam" id="PF00990">
    <property type="entry name" value="GGDEF"/>
    <property type="match status" value="1"/>
</dbReference>
<dbReference type="SMART" id="SM00267">
    <property type="entry name" value="GGDEF"/>
    <property type="match status" value="1"/>
</dbReference>